<comment type="caution">
    <text evidence="1">The sequence shown here is derived from an EMBL/GenBank/DDBJ whole genome shotgun (WGS) entry which is preliminary data.</text>
</comment>
<gene>
    <name evidence="1" type="ORF">M9Y10_039198</name>
</gene>
<evidence type="ECO:0000313" key="2">
    <source>
        <dbReference type="Proteomes" id="UP001470230"/>
    </source>
</evidence>
<dbReference type="NCBIfam" id="NF047352">
    <property type="entry name" value="P_loop_sacsin"/>
    <property type="match status" value="2"/>
</dbReference>
<sequence>MTRKFDFTLGKEEIAIDVKLQDFFNLPADMQRELFESGKYDVGLSVNKQNFIDFFNYLIDSSRVLQPNSENALDYKDLCEKFKMSTDFILDDILDLSYLYKFKEQGTDKSRYEEKISANLDYYLENYEDDMLKLPISSLIRIFEHKNRQLKDEERAYQFIVKGNSPSFYVLFGSLSFKKLSPESRIESLQKVDERCGFIPKFDYLELEERENLFYKLYISNIKNRLNEISNPSDEDKIRWAMELIQNAKDSLYISTESYSKKKVQITFDIVLHSDNPDYDHVIFTHDGPPFTMNSYYGLIYKISEGKNKAQTTGKFGTGFLTTHVLSKTVKISGDRIERDNETKGFSITMIREGKENKEIKKDIHEMLKSFQKYNQPFNLTKFEYPIKNELSLKCVELGLIHFKKHIYNVLINCPDIEFITLKENEFEIKFQVQKVFPIDQYISLYEVSGKGELKKFIVIKDNSNGISISIEYSDDKKIVPKEKDQESLYTVFPLVGSSAHILPFSINCHDFEPTTERNALILDGEEIINDEETKTCKNRKILLNSIDLFEKMVNYLNENQYSDLHELTVGLILYEKPYNTFDMIWYKEQFLVKLRKVLSSRVTVKTINDESIILDDVYIPERKMYDEFIPKFIDLSVTRKYYPNMIRTAECLIWRKRLWDTFQYVSIENVIEKVKNDDSILTEEGLSSLNEFISFIYKCNKVLLEKYALIPDMNNNFHRMNESNFKRSNTVNDTIINMMEDISIPWKSTHMNKDIHEEIFCNEIKEDKISDAEMSIIDKIKQEKQLSTKLMKYVLLNDKNRENMFYFVTKVGIENSSQITIDRIDPSIWKLADDYVLRKIVDIIEQTKGSIIDNIIEFSLKFIPVFENHFIREKEYIKSARIIPSAKNNLKCLNELFNKSDIFHNHLNSLIKTYFNDDFDDRIIHPIINTLIKSEKNERIIDMLEKINDDISELSEQDQLIIAQKVISIVPNNVNSVSSLIDQNAIFDYYVKLSHTNLPKITIDDKLFSVKHWSISNDIIIKEMSRIIERTHCLNEFQTQFKLNEVESFDILNFLYKYSYIIENNDHPIVPNRDGEFKLKNDLTTNPGIDNEFYQLLSCLDQKTTIHKGIAHIKVKIDSLRKFNVQKFFQTLNDTMNQTLKDKDDPAKVDAINKFLSFDVNRFSSLSEKGMNEKMDLLHNTHISFIHNRIREISSPSKFDYQRWPFELIQNATDCIQKKDNQISNLNGTIMFEFYENQVIFTHYGAPFSNENLISLIYQYGGGKEGTKSIGRFGTGFLTTLVLAKIAHISGDLETAENGSRIRKGFEITIDRSGETREELKQGIKNMEDTKKMDLKPKNETKFVFDVYSNDAYDEGYESLKENIPQTLIFNQSIKSIILKTKNETLTYSRITDNNKDIRKVQIKSTNNNTNTKSFLYSEIKDKFGYDFKSRIITKDIKINCIIELGEKNDIVCNDEFLYLSFPMFGSKPFISPIIINSLDFEPQKERNDIIIQLDEKHKDSYETAINKFIISKSVEVFKNLIRIAIDKKCTNLFNFSNGLNNDSENKFFQDNFVLKMREVFQVFPMFETSNGFLNYEKILIPFMDEYDDFLGENKKDKNVRNEKEMQIYEKYYKIVSNLSFEQYHDDLITSGKYLVTFEQSKGWIKFLWKDFKPKLSIENFLKFFQCHSNIEKLIYVGSESKISLVKDIILFLKESKKFDYYSKTFRFFLNMDGDFYEISDLYYIDSLDKELVQLMDDVKYNYSNDTIHPEIKKFCLENYIHFKSFSIKKAIDAIKNRINDTNYIFLMKYITSDEKRKIMYNISKKYIRDDLEQIHLSILCCKRDLDEMFSIADNIAYIKIIEQISKSNIQNDMEFIRQFIHIIKNHMPNYESQNIFPNQLYQLHPLNELKKDYIRDDNIKETIKNLLHKDLKQFLIEDSLKSERVMPYEFKDLFDEIKAFFKKQNQVLNELDTIKVCSIVLSNSSISLKDPIKEIIELVNILYHENLQIDENKNIHIDSELNTLIKNALVHTITSKISKYSNINEINLPAEIFTKLSTLYCHLPDFKNSGKIYPNNKGELMEFSNIKIIYENGVNVDLLYQLFDFLIKFDPSENTNSFLHKSIEISNDFFKKIRYNNKIIDLKKIKEKILRFPIYDYYKEEIDESAPDSQKRKTQKANAENFIKFIKDNTEVQYVFSKLLTDIDKTLPSDIFDKRDYYVDLVNTQKLLTQFEKRIQIAPIIDRSSYKNSPLKIHFMKAIIFEELNNSNLFINLKINSLSQSNTSLSQNSVQYNNKIFYIDNNMYNHDIYAEDKHKNKFYFVVKTEEGFQLNPKESLFQVKLMSSKKEFFVIILFDFSNNASIVWRGK</sequence>
<reference evidence="1 2" key="1">
    <citation type="submission" date="2024-04" db="EMBL/GenBank/DDBJ databases">
        <title>Tritrichomonas musculus Genome.</title>
        <authorList>
            <person name="Alves-Ferreira E."/>
            <person name="Grigg M."/>
            <person name="Lorenzi H."/>
            <person name="Galac M."/>
        </authorList>
    </citation>
    <scope>NUCLEOTIDE SEQUENCE [LARGE SCALE GENOMIC DNA]</scope>
    <source>
        <strain evidence="1 2">EAF2021</strain>
    </source>
</reference>
<dbReference type="SUPFAM" id="SSF55874">
    <property type="entry name" value="ATPase domain of HSP90 chaperone/DNA topoisomerase II/histidine kinase"/>
    <property type="match status" value="2"/>
</dbReference>
<evidence type="ECO:0000313" key="1">
    <source>
        <dbReference type="EMBL" id="KAK8888136.1"/>
    </source>
</evidence>
<name>A0ABR2KB56_9EUKA</name>
<dbReference type="InterPro" id="IPR036890">
    <property type="entry name" value="HATPase_C_sf"/>
</dbReference>
<keyword evidence="2" id="KW-1185">Reference proteome</keyword>
<dbReference type="Proteomes" id="UP001470230">
    <property type="component" value="Unassembled WGS sequence"/>
</dbReference>
<accession>A0ABR2KB56</accession>
<dbReference type="EMBL" id="JAPFFF010000006">
    <property type="protein sequence ID" value="KAK8888136.1"/>
    <property type="molecule type" value="Genomic_DNA"/>
</dbReference>
<protein>
    <submittedName>
        <fullName evidence="1">Uncharacterized protein</fullName>
    </submittedName>
</protein>
<organism evidence="1 2">
    <name type="scientific">Tritrichomonas musculus</name>
    <dbReference type="NCBI Taxonomy" id="1915356"/>
    <lineage>
        <taxon>Eukaryota</taxon>
        <taxon>Metamonada</taxon>
        <taxon>Parabasalia</taxon>
        <taxon>Tritrichomonadida</taxon>
        <taxon>Tritrichomonadidae</taxon>
        <taxon>Tritrichomonas</taxon>
    </lineage>
</organism>
<proteinExistence type="predicted"/>